<accession>A0A518DHJ4</accession>
<evidence type="ECO:0000256" key="1">
    <source>
        <dbReference type="SAM" id="MobiDB-lite"/>
    </source>
</evidence>
<organism evidence="2 3">
    <name type="scientific">Pirellulimonas nuda</name>
    <dbReference type="NCBI Taxonomy" id="2528009"/>
    <lineage>
        <taxon>Bacteria</taxon>
        <taxon>Pseudomonadati</taxon>
        <taxon>Planctomycetota</taxon>
        <taxon>Planctomycetia</taxon>
        <taxon>Pirellulales</taxon>
        <taxon>Lacipirellulaceae</taxon>
        <taxon>Pirellulimonas</taxon>
    </lineage>
</organism>
<sequence>MPFVRGRFQARYGWARQDRHECRSILRAGGCISRGGRGARLSPRGGHHLPQIRRPRRSPSRTIRLGGCFRPEAAAVLETSVVAPTHRGGAAGPFKAVLATRPARGCGSVTAGSLWGGKAMAFPGPHRGPLSTAGLPGAATPGPKGPNPAHRRVASSGWRGPGGPGPGPPPRPNGSGEFHGGLPSRDFSSKIVASSSAGPRRGANGSRARDGVNPKPLTAKTTSRRLPPALGRTPAVYWP</sequence>
<protein>
    <submittedName>
        <fullName evidence="2">Uncharacterized protein</fullName>
    </submittedName>
</protein>
<evidence type="ECO:0000313" key="2">
    <source>
        <dbReference type="EMBL" id="QDU90946.1"/>
    </source>
</evidence>
<keyword evidence="3" id="KW-1185">Reference proteome</keyword>
<feature type="region of interest" description="Disordered" evidence="1">
    <location>
        <begin position="37"/>
        <end position="59"/>
    </location>
</feature>
<dbReference type="Proteomes" id="UP000317429">
    <property type="component" value="Chromosome"/>
</dbReference>
<name>A0A518DHJ4_9BACT</name>
<feature type="compositionally biased region" description="Pro residues" evidence="1">
    <location>
        <begin position="163"/>
        <end position="172"/>
    </location>
</feature>
<evidence type="ECO:0000313" key="3">
    <source>
        <dbReference type="Proteomes" id="UP000317429"/>
    </source>
</evidence>
<dbReference type="EMBL" id="CP036291">
    <property type="protein sequence ID" value="QDU90946.1"/>
    <property type="molecule type" value="Genomic_DNA"/>
</dbReference>
<feature type="compositionally biased region" description="Basic residues" evidence="1">
    <location>
        <begin position="45"/>
        <end position="59"/>
    </location>
</feature>
<feature type="region of interest" description="Disordered" evidence="1">
    <location>
        <begin position="125"/>
        <end position="239"/>
    </location>
</feature>
<gene>
    <name evidence="2" type="ORF">Pla175_43600</name>
</gene>
<dbReference type="AlphaFoldDB" id="A0A518DHJ4"/>
<reference evidence="2 3" key="1">
    <citation type="submission" date="2019-02" db="EMBL/GenBank/DDBJ databases">
        <title>Deep-cultivation of Planctomycetes and their phenomic and genomic characterization uncovers novel biology.</title>
        <authorList>
            <person name="Wiegand S."/>
            <person name="Jogler M."/>
            <person name="Boedeker C."/>
            <person name="Pinto D."/>
            <person name="Vollmers J."/>
            <person name="Rivas-Marin E."/>
            <person name="Kohn T."/>
            <person name="Peeters S.H."/>
            <person name="Heuer A."/>
            <person name="Rast P."/>
            <person name="Oberbeckmann S."/>
            <person name="Bunk B."/>
            <person name="Jeske O."/>
            <person name="Meyerdierks A."/>
            <person name="Storesund J.E."/>
            <person name="Kallscheuer N."/>
            <person name="Luecker S."/>
            <person name="Lage O.M."/>
            <person name="Pohl T."/>
            <person name="Merkel B.J."/>
            <person name="Hornburger P."/>
            <person name="Mueller R.-W."/>
            <person name="Bruemmer F."/>
            <person name="Labrenz M."/>
            <person name="Spormann A.M."/>
            <person name="Op den Camp H."/>
            <person name="Overmann J."/>
            <person name="Amann R."/>
            <person name="Jetten M.S.M."/>
            <person name="Mascher T."/>
            <person name="Medema M.H."/>
            <person name="Devos D.P."/>
            <person name="Kaster A.-K."/>
            <person name="Ovreas L."/>
            <person name="Rohde M."/>
            <person name="Galperin M.Y."/>
            <person name="Jogler C."/>
        </authorList>
    </citation>
    <scope>NUCLEOTIDE SEQUENCE [LARGE SCALE GENOMIC DNA]</scope>
    <source>
        <strain evidence="2 3">Pla175</strain>
    </source>
</reference>
<proteinExistence type="predicted"/>
<dbReference type="KEGG" id="pnd:Pla175_43600"/>